<proteinExistence type="predicted"/>
<evidence type="ECO:0000256" key="4">
    <source>
        <dbReference type="SAM" id="Phobius"/>
    </source>
</evidence>
<dbReference type="KEGG" id="grc:GI584_19815"/>
<dbReference type="GO" id="GO:0003700">
    <property type="term" value="F:DNA-binding transcription factor activity"/>
    <property type="evidence" value="ECO:0007669"/>
    <property type="project" value="InterPro"/>
</dbReference>
<keyword evidence="2" id="KW-0238">DNA-binding</keyword>
<dbReference type="AlphaFoldDB" id="A0A5Q2TMH8"/>
<gene>
    <name evidence="6" type="ORF">GI584_19815</name>
</gene>
<dbReference type="PROSITE" id="PS01124">
    <property type="entry name" value="HTH_ARAC_FAMILY_2"/>
    <property type="match status" value="1"/>
</dbReference>
<dbReference type="SUPFAM" id="SSF46689">
    <property type="entry name" value="Homeodomain-like"/>
    <property type="match status" value="1"/>
</dbReference>
<protein>
    <submittedName>
        <fullName evidence="6">Helix-turn-helix domain-containing protein</fullName>
    </submittedName>
</protein>
<feature type="transmembrane region" description="Helical" evidence="4">
    <location>
        <begin position="303"/>
        <end position="324"/>
    </location>
</feature>
<dbReference type="Gene3D" id="3.30.450.20">
    <property type="entry name" value="PAS domain"/>
    <property type="match status" value="1"/>
</dbReference>
<keyword evidence="1" id="KW-0805">Transcription regulation</keyword>
<dbReference type="InterPro" id="IPR018062">
    <property type="entry name" value="HTH_AraC-typ_CS"/>
</dbReference>
<dbReference type="InterPro" id="IPR018060">
    <property type="entry name" value="HTH_AraC"/>
</dbReference>
<evidence type="ECO:0000313" key="7">
    <source>
        <dbReference type="Proteomes" id="UP000339690"/>
    </source>
</evidence>
<evidence type="ECO:0000256" key="1">
    <source>
        <dbReference type="ARBA" id="ARBA00023015"/>
    </source>
</evidence>
<accession>A0A5Q2TMH8</accession>
<dbReference type="InterPro" id="IPR009057">
    <property type="entry name" value="Homeodomain-like_sf"/>
</dbReference>
<dbReference type="SMART" id="SM00342">
    <property type="entry name" value="HTH_ARAC"/>
    <property type="match status" value="1"/>
</dbReference>
<name>A0A5Q2TMH8_9BACI</name>
<keyword evidence="4" id="KW-1133">Transmembrane helix</keyword>
<dbReference type="Pfam" id="PF12833">
    <property type="entry name" value="HTH_18"/>
    <property type="match status" value="1"/>
</dbReference>
<keyword evidence="3" id="KW-0804">Transcription</keyword>
<organism evidence="6 7">
    <name type="scientific">Gracilibacillus salitolerans</name>
    <dbReference type="NCBI Taxonomy" id="2663022"/>
    <lineage>
        <taxon>Bacteria</taxon>
        <taxon>Bacillati</taxon>
        <taxon>Bacillota</taxon>
        <taxon>Bacilli</taxon>
        <taxon>Bacillales</taxon>
        <taxon>Bacillaceae</taxon>
        <taxon>Gracilibacillus</taxon>
    </lineage>
</organism>
<dbReference type="PANTHER" id="PTHR43280:SF10">
    <property type="entry name" value="REGULATORY PROTEIN POCR"/>
    <property type="match status" value="1"/>
</dbReference>
<evidence type="ECO:0000313" key="6">
    <source>
        <dbReference type="EMBL" id="QGH36154.1"/>
    </source>
</evidence>
<feature type="domain" description="HTH araC/xylS-type" evidence="5">
    <location>
        <begin position="666"/>
        <end position="765"/>
    </location>
</feature>
<evidence type="ECO:0000256" key="3">
    <source>
        <dbReference type="ARBA" id="ARBA00023163"/>
    </source>
</evidence>
<dbReference type="Proteomes" id="UP000339690">
    <property type="component" value="Chromosome"/>
</dbReference>
<dbReference type="GO" id="GO:0043565">
    <property type="term" value="F:sequence-specific DNA binding"/>
    <property type="evidence" value="ECO:0007669"/>
    <property type="project" value="InterPro"/>
</dbReference>
<dbReference type="PROSITE" id="PS00041">
    <property type="entry name" value="HTH_ARAC_FAMILY_1"/>
    <property type="match status" value="1"/>
</dbReference>
<reference evidence="6 7" key="1">
    <citation type="submission" date="2019-11" db="EMBL/GenBank/DDBJ databases">
        <title>Gracilibacillus salitolerans sp. nov., a moderate halophile isolated from a saline soil in northwest China.</title>
        <authorList>
            <person name="Gan L."/>
        </authorList>
    </citation>
    <scope>NUCLEOTIDE SEQUENCE [LARGE SCALE GENOMIC DNA]</scope>
    <source>
        <strain evidence="6 7">SCU50</strain>
    </source>
</reference>
<feature type="transmembrane region" description="Helical" evidence="4">
    <location>
        <begin position="21"/>
        <end position="39"/>
    </location>
</feature>
<dbReference type="Gene3D" id="1.10.10.60">
    <property type="entry name" value="Homeodomain-like"/>
    <property type="match status" value="2"/>
</dbReference>
<keyword evidence="4" id="KW-0472">Membrane</keyword>
<sequence length="766" mass="88865">MLKWKRFNKKKTRLTVFVKLLASYFIVLLIPVIIGIVLFNRIESSMVENAHKSNTAMLEQVRIALDNRFKEAEQLSLQISLNQRLNHLMTTQQEVSNYEYIEFIKELKKYQTVSTHIDDYYLYFSQSDVLLSPTMKTNSSLFFNHIKQYQHSTYDEIMTSKMSGFHLRDYFPSEKVTMSSGEENIITLIQSLPYGEVTDVKGALMIHIDEKQIRKMLQQLEGFNQGVMYIADENKEIMMSTNENEDTFNEIKSLLNTKEGSFEEEIDGKAMVASFTTSEKNDWTYVSLFPRDIVLAEVNQVKYWAVGLLLISIVVGIIVSYYLANQNYRPIREVVNTVIRNERPKGKFTNELDLIKQTIVNSIDKQSQLKHIVSQQKPVIRANFILRLIRGQVDLMTSPEKELASMGINFKWDYFSVIIIQIDDYCQFTNENVDTNWVMTRFIIANLSEEIFDDKGYTIEIERDKLVILNNHDTDSERNKSVQLVKELKDILEQRFNIKISVAISQIHYGLNKVSEGYGEAIMALDYRVIKGPGSIIFYNDIKNNSGYDYHFPVETEVQILNFAKNGDFVNVEKTLNQIFSNNVQQEMTPEISKCLSYDLLSTWVKLLSNLSVEDKKMFMDIQQPFKVISESNTVDELQQKINSLYYEFCHKIQKNQSTQGERLYKEITHFIEENYNNNMLSLGMIAEHFAMNPSYLSTFFKKQGGITLSECITKVRIEETKKMLSNRQLTISEIATTVGYANSVGLIRVFKKVEGVTPGQYREII</sequence>
<dbReference type="PANTHER" id="PTHR43280">
    <property type="entry name" value="ARAC-FAMILY TRANSCRIPTIONAL REGULATOR"/>
    <property type="match status" value="1"/>
</dbReference>
<keyword evidence="4" id="KW-0812">Transmembrane</keyword>
<keyword evidence="7" id="KW-1185">Reference proteome</keyword>
<evidence type="ECO:0000256" key="2">
    <source>
        <dbReference type="ARBA" id="ARBA00023125"/>
    </source>
</evidence>
<dbReference type="RefSeq" id="WP_153792329.1">
    <property type="nucleotide sequence ID" value="NZ_CP045915.1"/>
</dbReference>
<evidence type="ECO:0000259" key="5">
    <source>
        <dbReference type="PROSITE" id="PS01124"/>
    </source>
</evidence>
<dbReference type="EMBL" id="CP045915">
    <property type="protein sequence ID" value="QGH36154.1"/>
    <property type="molecule type" value="Genomic_DNA"/>
</dbReference>